<dbReference type="InterPro" id="IPR006085">
    <property type="entry name" value="XPG_DNA_repair_N"/>
</dbReference>
<evidence type="ECO:0000256" key="13">
    <source>
        <dbReference type="ARBA" id="ARBA00022990"/>
    </source>
</evidence>
<feature type="region of interest" description="Disordered" evidence="22">
    <location>
        <begin position="330"/>
        <end position="360"/>
    </location>
</feature>
<keyword evidence="10 21" id="KW-0460">Magnesium</keyword>
<organism evidence="24 25">
    <name type="scientific">Halteria grandinella</name>
    <dbReference type="NCBI Taxonomy" id="5974"/>
    <lineage>
        <taxon>Eukaryota</taxon>
        <taxon>Sar</taxon>
        <taxon>Alveolata</taxon>
        <taxon>Ciliophora</taxon>
        <taxon>Intramacronucleata</taxon>
        <taxon>Spirotrichea</taxon>
        <taxon>Stichotrichia</taxon>
        <taxon>Sporadotrichida</taxon>
        <taxon>Halteriidae</taxon>
        <taxon>Halteria</taxon>
    </lineage>
</organism>
<evidence type="ECO:0000313" key="25">
    <source>
        <dbReference type="Proteomes" id="UP000785679"/>
    </source>
</evidence>
<keyword evidence="9 21" id="KW-0269">Exonuclease</keyword>
<evidence type="ECO:0000256" key="6">
    <source>
        <dbReference type="ARBA" id="ARBA00022759"/>
    </source>
</evidence>
<evidence type="ECO:0000256" key="21">
    <source>
        <dbReference type="RuleBase" id="RU910737"/>
    </source>
</evidence>
<dbReference type="InterPro" id="IPR008918">
    <property type="entry name" value="HhH2"/>
</dbReference>
<dbReference type="FunFam" id="3.40.50.1010:FF:000111">
    <property type="entry name" value="Exonuclease 1"/>
    <property type="match status" value="1"/>
</dbReference>
<keyword evidence="4 21" id="KW-0540">Nuclease</keyword>
<feature type="compositionally biased region" description="Basic and acidic residues" evidence="22">
    <location>
        <begin position="341"/>
        <end position="350"/>
    </location>
</feature>
<protein>
    <recommendedName>
        <fullName evidence="21">Exonuclease 1</fullName>
        <ecNumber evidence="21">3.1.-.-</ecNumber>
    </recommendedName>
</protein>
<dbReference type="GO" id="GO:0035312">
    <property type="term" value="F:5'-3' DNA exonuclease activity"/>
    <property type="evidence" value="ECO:0007669"/>
    <property type="project" value="UniProtKB-UniRule"/>
</dbReference>
<keyword evidence="5 21" id="KW-0479">Metal-binding</keyword>
<reference evidence="24" key="1">
    <citation type="submission" date="2019-06" db="EMBL/GenBank/DDBJ databases">
        <authorList>
            <person name="Zheng W."/>
        </authorList>
    </citation>
    <scope>NUCLEOTIDE SEQUENCE</scope>
    <source>
        <strain evidence="24">QDHG01</strain>
    </source>
</reference>
<keyword evidence="11" id="KW-0391">Immunity</keyword>
<evidence type="ECO:0000256" key="8">
    <source>
        <dbReference type="ARBA" id="ARBA00022801"/>
    </source>
</evidence>
<feature type="region of interest" description="Disordered" evidence="22">
    <location>
        <begin position="506"/>
        <end position="549"/>
    </location>
</feature>
<evidence type="ECO:0000256" key="15">
    <source>
        <dbReference type="ARBA" id="ARBA00023128"/>
    </source>
</evidence>
<comment type="subcellular location">
    <subcellularLocation>
        <location evidence="1 21">Nucleus</location>
    </subcellularLocation>
</comment>
<dbReference type="AlphaFoldDB" id="A0A8J8NU65"/>
<evidence type="ECO:0000256" key="11">
    <source>
        <dbReference type="ARBA" id="ARBA00022859"/>
    </source>
</evidence>
<dbReference type="GO" id="GO:0051321">
    <property type="term" value="P:meiotic cell cycle"/>
    <property type="evidence" value="ECO:0007669"/>
    <property type="project" value="UniProtKB-KW"/>
</dbReference>
<feature type="region of interest" description="Disordered" evidence="22">
    <location>
        <begin position="414"/>
        <end position="459"/>
    </location>
</feature>
<dbReference type="InterPro" id="IPR006084">
    <property type="entry name" value="XPG/Rad2"/>
</dbReference>
<feature type="domain" description="XPG-I" evidence="23">
    <location>
        <begin position="95"/>
        <end position="174"/>
    </location>
</feature>
<evidence type="ECO:0000256" key="19">
    <source>
        <dbReference type="ARBA" id="ARBA00057694"/>
    </source>
</evidence>
<dbReference type="GO" id="GO:0006281">
    <property type="term" value="P:DNA repair"/>
    <property type="evidence" value="ECO:0007669"/>
    <property type="project" value="UniProtKB-UniRule"/>
</dbReference>
<dbReference type="SMART" id="SM00279">
    <property type="entry name" value="HhH2"/>
    <property type="match status" value="1"/>
</dbReference>
<dbReference type="SUPFAM" id="SSF47807">
    <property type="entry name" value="5' to 3' exonuclease, C-terminal subdomain"/>
    <property type="match status" value="1"/>
</dbReference>
<dbReference type="InterPro" id="IPR006086">
    <property type="entry name" value="XPG-I_dom"/>
</dbReference>
<evidence type="ECO:0000256" key="17">
    <source>
        <dbReference type="ARBA" id="ARBA00023242"/>
    </source>
</evidence>
<dbReference type="PRINTS" id="PR00853">
    <property type="entry name" value="XPGRADSUPER"/>
</dbReference>
<evidence type="ECO:0000256" key="9">
    <source>
        <dbReference type="ARBA" id="ARBA00022839"/>
    </source>
</evidence>
<keyword evidence="13" id="KW-0007">Acetylation</keyword>
<sequence length="549" mass="62219">MDLAYGRGSDKLIQYCLSKLQLLLHSGVKPIIVLDGGRLEMKANTEEERRKNRKEAREKAEEFMRQGNGLMAQRKYAEAVDITGEIAREFIEVIKGMGVEYYVAPYEADAQLAYLHRIGRAHVVITEDSDLLIFGVTRVMFKMDKAGNGIEVDLSRLSEVEEANFKSFTLDMLLTTCILSGCDYLDSIKGIGFKKAHRLVFDAQSADVKTILKSIRREGKYIVPADYERHFEKALLTFKFQLVYCPLTKVLKHLHDPDTHELGGLLKNYTTLDFLGRKLSSDIAQGIAKGEINPNNYKAYEATTNGDGIEVQRKAQTIITPGKLAEGALSSGGFINANKRTKNEQKREQGGKPLSQQSQSCILSQQASNKFKLKQQPGVQKRTYDDFKEDFKADEQLERASKQEEHRISIFFKKPHADSDSEEQPPVSIIQQKPKRLHELTNSSSLQRQAERIVKQSKDMRETCEKSIAGFRRYLNEKREVQEVQEAQEEQKVDVFGFVDTKRNRQLDRTLNESVGDSSNGNKSSEGKNESAGGNKSAKQQEILHFFED</sequence>
<proteinExistence type="inferred from homology"/>
<dbReference type="GO" id="GO:0002376">
    <property type="term" value="P:immune system process"/>
    <property type="evidence" value="ECO:0007669"/>
    <property type="project" value="UniProtKB-KW"/>
</dbReference>
<evidence type="ECO:0000256" key="18">
    <source>
        <dbReference type="ARBA" id="ARBA00023254"/>
    </source>
</evidence>
<keyword evidence="14 21" id="KW-0238">DNA-binding</keyword>
<evidence type="ECO:0000256" key="3">
    <source>
        <dbReference type="ARBA" id="ARBA00022553"/>
    </source>
</evidence>
<evidence type="ECO:0000256" key="16">
    <source>
        <dbReference type="ARBA" id="ARBA00023204"/>
    </source>
</evidence>
<dbReference type="SUPFAM" id="SSF88723">
    <property type="entry name" value="PIN domain-like"/>
    <property type="match status" value="1"/>
</dbReference>
<keyword evidence="25" id="KW-1185">Reference proteome</keyword>
<keyword evidence="7 21" id="KW-0227">DNA damage</keyword>
<keyword evidence="21" id="KW-0228">DNA excision</keyword>
<dbReference type="Pfam" id="PF00752">
    <property type="entry name" value="XPG_N"/>
    <property type="match status" value="1"/>
</dbReference>
<dbReference type="GO" id="GO:0005634">
    <property type="term" value="C:nucleus"/>
    <property type="evidence" value="ECO:0007669"/>
    <property type="project" value="UniProtKB-SubCell"/>
</dbReference>
<evidence type="ECO:0000256" key="4">
    <source>
        <dbReference type="ARBA" id="ARBA00022722"/>
    </source>
</evidence>
<gene>
    <name evidence="24" type="ORF">FGO68_gene10706</name>
</gene>
<evidence type="ECO:0000313" key="24">
    <source>
        <dbReference type="EMBL" id="TNV81193.1"/>
    </source>
</evidence>
<dbReference type="CDD" id="cd09857">
    <property type="entry name" value="PIN_EXO1"/>
    <property type="match status" value="1"/>
</dbReference>
<dbReference type="Gene3D" id="1.10.150.20">
    <property type="entry name" value="5' to 3' exonuclease, C-terminal subdomain"/>
    <property type="match status" value="1"/>
</dbReference>
<evidence type="ECO:0000259" key="23">
    <source>
        <dbReference type="SMART" id="SM00484"/>
    </source>
</evidence>
<dbReference type="InterPro" id="IPR044752">
    <property type="entry name" value="PIN-like_EXO1"/>
</dbReference>
<evidence type="ECO:0000256" key="10">
    <source>
        <dbReference type="ARBA" id="ARBA00022842"/>
    </source>
</evidence>
<comment type="similarity">
    <text evidence="2 21">Belongs to the XPG/RAD2 endonuclease family. EXO1 subfamily.</text>
</comment>
<dbReference type="SMART" id="SM00484">
    <property type="entry name" value="XPGI"/>
    <property type="match status" value="1"/>
</dbReference>
<evidence type="ECO:0000256" key="5">
    <source>
        <dbReference type="ARBA" id="ARBA00022723"/>
    </source>
</evidence>
<keyword evidence="15" id="KW-0496">Mitochondrion</keyword>
<comment type="caution">
    <text evidence="24">The sequence shown here is derived from an EMBL/GenBank/DDBJ whole genome shotgun (WGS) entry which is preliminary data.</text>
</comment>
<evidence type="ECO:0000256" key="7">
    <source>
        <dbReference type="ARBA" id="ARBA00022763"/>
    </source>
</evidence>
<dbReference type="GO" id="GO:0017108">
    <property type="term" value="F:5'-flap endonuclease activity"/>
    <property type="evidence" value="ECO:0007669"/>
    <property type="project" value="TreeGrafter"/>
</dbReference>
<keyword evidence="16 21" id="KW-0234">DNA repair</keyword>
<evidence type="ECO:0000256" key="2">
    <source>
        <dbReference type="ARBA" id="ARBA00010563"/>
    </source>
</evidence>
<keyword evidence="18" id="KW-0469">Meiosis</keyword>
<comment type="subunit">
    <text evidence="20">Interacts with the MLH1-PMS2 heterodimer via MLH1. Interacts with MSH3. Interacts with the MSH2-MSH6 heterodimer via MSH2, and this interaction may increase the processivity of the 5'-&gt;3' exonuclease activity. Interacts with PCNA, and this interaction may both stimulate the cryptic 3'-&gt;5' exonuclease activity and suppress the 5'-&gt;3' exonuclease activity. Interacts with WRN, and this interaction stimulates both the 5'-&gt;3' exonuclease activity and cleavage of 5'-overhanging flap structures. Interacts with RECQL/RECQ1, and this interaction stimulates cleavage of 5'-overhanging flap structures. Interacts with DNA helicase ZGRF1; the interaction is increased following DNA damage induction.</text>
</comment>
<keyword evidence="3" id="KW-0597">Phosphoprotein</keyword>
<dbReference type="EMBL" id="RRYP01006451">
    <property type="protein sequence ID" value="TNV81193.1"/>
    <property type="molecule type" value="Genomic_DNA"/>
</dbReference>
<dbReference type="PANTHER" id="PTHR11081">
    <property type="entry name" value="FLAP ENDONUCLEASE FAMILY MEMBER"/>
    <property type="match status" value="1"/>
</dbReference>
<feature type="compositionally biased region" description="Basic and acidic residues" evidence="22">
    <location>
        <begin position="449"/>
        <end position="459"/>
    </location>
</feature>
<keyword evidence="12 21" id="KW-0267">Excision nuclease</keyword>
<dbReference type="CDD" id="cd09908">
    <property type="entry name" value="H3TH_EXO1"/>
    <property type="match status" value="1"/>
</dbReference>
<evidence type="ECO:0000256" key="12">
    <source>
        <dbReference type="ARBA" id="ARBA00022881"/>
    </source>
</evidence>
<comment type="cofactor">
    <cofactor evidence="21">
        <name>Mg(2+)</name>
        <dbReference type="ChEBI" id="CHEBI:18420"/>
    </cofactor>
    <text evidence="21">Binds 2 magnesium ions per subunit. They probably participate in the reaction catalyzed by the enzyme. May bind an additional third magnesium ion after substrate binding.</text>
</comment>
<evidence type="ECO:0000256" key="1">
    <source>
        <dbReference type="ARBA" id="ARBA00004123"/>
    </source>
</evidence>
<accession>A0A8J8NU65</accession>
<keyword evidence="17 21" id="KW-0539">Nucleus</keyword>
<evidence type="ECO:0000256" key="20">
    <source>
        <dbReference type="ARBA" id="ARBA00064664"/>
    </source>
</evidence>
<dbReference type="GO" id="GO:0046872">
    <property type="term" value="F:metal ion binding"/>
    <property type="evidence" value="ECO:0007669"/>
    <property type="project" value="UniProtKB-UniRule"/>
</dbReference>
<dbReference type="PANTHER" id="PTHR11081:SF8">
    <property type="entry name" value="EXONUCLEASE 1"/>
    <property type="match status" value="1"/>
</dbReference>
<dbReference type="EC" id="3.1.-.-" evidence="21"/>
<dbReference type="OrthoDB" id="26491at2759"/>
<evidence type="ECO:0000256" key="22">
    <source>
        <dbReference type="SAM" id="MobiDB-lite"/>
    </source>
</evidence>
<dbReference type="InterPro" id="IPR029060">
    <property type="entry name" value="PIN-like_dom_sf"/>
</dbReference>
<comment type="function">
    <text evidence="19">5'-&gt;3' double-stranded DNA exonuclease which may also possess a cryptic 3'-&gt;5' double-stranded DNA exonuclease activity. Functions in DNA mismatch repair (MMR) to excise mismatch-containing DNA tracts directed by strand breaks located either 5' or 3' to the mismatch. Also exhibits endonuclease activity against 5'-overhanging flap structures similar to those generated by displacement synthesis when DNA polymerase encounters the 5'-end of a downstream Okazaki fragment. Required for somatic hypermutation (SHM) and class switch recombination (CSR) of immunoglobulin genes. Essential for male and female meiosis.</text>
</comment>
<dbReference type="Gene3D" id="3.40.50.1010">
    <property type="entry name" value="5'-nuclease"/>
    <property type="match status" value="1"/>
</dbReference>
<dbReference type="GO" id="GO:0003677">
    <property type="term" value="F:DNA binding"/>
    <property type="evidence" value="ECO:0007669"/>
    <property type="project" value="UniProtKB-UniRule"/>
</dbReference>
<evidence type="ECO:0000256" key="14">
    <source>
        <dbReference type="ARBA" id="ARBA00023125"/>
    </source>
</evidence>
<dbReference type="Pfam" id="PF00867">
    <property type="entry name" value="XPG_I"/>
    <property type="match status" value="1"/>
</dbReference>
<dbReference type="InterPro" id="IPR037315">
    <property type="entry name" value="EXO1_H3TH"/>
</dbReference>
<keyword evidence="8 21" id="KW-0378">Hydrolase</keyword>
<dbReference type="Proteomes" id="UP000785679">
    <property type="component" value="Unassembled WGS sequence"/>
</dbReference>
<keyword evidence="6" id="KW-0255">Endonuclease</keyword>
<dbReference type="FunFam" id="1.10.150.20:FF:000011">
    <property type="entry name" value="exonuclease 1"/>
    <property type="match status" value="1"/>
</dbReference>
<name>A0A8J8NU65_HALGN</name>
<dbReference type="InterPro" id="IPR036279">
    <property type="entry name" value="5-3_exonuclease_C_sf"/>
</dbReference>